<protein>
    <submittedName>
        <fullName evidence="1">Uncharacterized protein</fullName>
    </submittedName>
</protein>
<gene>
    <name evidence="1" type="ORF">ANANG_G00057440</name>
</gene>
<dbReference type="Proteomes" id="UP001044222">
    <property type="component" value="Unassembled WGS sequence"/>
</dbReference>
<proteinExistence type="predicted"/>
<sequence>MSKIARAAKAVKKVDPGNVIRAIVRSGQAAPGPPRPRPGTAARLCVCTPHPACSPGYACEVKEANSVGQPPLCLRLRACNLASPSSLAFPLLRLNRS</sequence>
<organism evidence="1 2">
    <name type="scientific">Anguilla anguilla</name>
    <name type="common">European freshwater eel</name>
    <name type="synonym">Muraena anguilla</name>
    <dbReference type="NCBI Taxonomy" id="7936"/>
    <lineage>
        <taxon>Eukaryota</taxon>
        <taxon>Metazoa</taxon>
        <taxon>Chordata</taxon>
        <taxon>Craniata</taxon>
        <taxon>Vertebrata</taxon>
        <taxon>Euteleostomi</taxon>
        <taxon>Actinopterygii</taxon>
        <taxon>Neopterygii</taxon>
        <taxon>Teleostei</taxon>
        <taxon>Anguilliformes</taxon>
        <taxon>Anguillidae</taxon>
        <taxon>Anguilla</taxon>
    </lineage>
</organism>
<comment type="caution">
    <text evidence="1">The sequence shown here is derived from an EMBL/GenBank/DDBJ whole genome shotgun (WGS) entry which is preliminary data.</text>
</comment>
<evidence type="ECO:0000313" key="1">
    <source>
        <dbReference type="EMBL" id="KAG5851967.1"/>
    </source>
</evidence>
<dbReference type="AlphaFoldDB" id="A0A9D3S6L2"/>
<accession>A0A9D3S6L2</accession>
<evidence type="ECO:0000313" key="2">
    <source>
        <dbReference type="Proteomes" id="UP001044222"/>
    </source>
</evidence>
<keyword evidence="2" id="KW-1185">Reference proteome</keyword>
<name>A0A9D3S6L2_ANGAN</name>
<reference evidence="1" key="1">
    <citation type="submission" date="2021-01" db="EMBL/GenBank/DDBJ databases">
        <title>A chromosome-scale assembly of European eel, Anguilla anguilla.</title>
        <authorList>
            <person name="Henkel C."/>
            <person name="Jong-Raadsen S.A."/>
            <person name="Dufour S."/>
            <person name="Weltzien F.-A."/>
            <person name="Palstra A.P."/>
            <person name="Pelster B."/>
            <person name="Spaink H.P."/>
            <person name="Van Den Thillart G.E."/>
            <person name="Jansen H."/>
            <person name="Zahm M."/>
            <person name="Klopp C."/>
            <person name="Cedric C."/>
            <person name="Louis A."/>
            <person name="Berthelot C."/>
            <person name="Parey E."/>
            <person name="Roest Crollius H."/>
            <person name="Montfort J."/>
            <person name="Robinson-Rechavi M."/>
            <person name="Bucao C."/>
            <person name="Bouchez O."/>
            <person name="Gislard M."/>
            <person name="Lluch J."/>
            <person name="Milhes M."/>
            <person name="Lampietro C."/>
            <person name="Lopez Roques C."/>
            <person name="Donnadieu C."/>
            <person name="Braasch I."/>
            <person name="Desvignes T."/>
            <person name="Postlethwait J."/>
            <person name="Bobe J."/>
            <person name="Guiguen Y."/>
            <person name="Dirks R."/>
        </authorList>
    </citation>
    <scope>NUCLEOTIDE SEQUENCE</scope>
    <source>
        <strain evidence="1">Tag_6206</strain>
        <tissue evidence="1">Liver</tissue>
    </source>
</reference>
<dbReference type="EMBL" id="JAFIRN010000003">
    <property type="protein sequence ID" value="KAG5851967.1"/>
    <property type="molecule type" value="Genomic_DNA"/>
</dbReference>